<keyword evidence="5" id="KW-1185">Reference proteome</keyword>
<gene>
    <name evidence="4" type="ORF">FISHEDRAFT_44020</name>
</gene>
<proteinExistence type="inferred from homology"/>
<feature type="domain" description="AB hydrolase-1" evidence="3">
    <location>
        <begin position="36"/>
        <end position="136"/>
    </location>
</feature>
<evidence type="ECO:0000313" key="4">
    <source>
        <dbReference type="EMBL" id="KIY48043.1"/>
    </source>
</evidence>
<accession>A0A0D7AB39</accession>
<dbReference type="Gene3D" id="3.40.50.1820">
    <property type="entry name" value="alpha/beta hydrolase"/>
    <property type="match status" value="1"/>
</dbReference>
<keyword evidence="1 4" id="KW-0378">Hydrolase</keyword>
<dbReference type="SUPFAM" id="SSF53474">
    <property type="entry name" value="alpha/beta-Hydrolases"/>
    <property type="match status" value="1"/>
</dbReference>
<dbReference type="Pfam" id="PF00561">
    <property type="entry name" value="Abhydrolase_1"/>
    <property type="match status" value="1"/>
</dbReference>
<dbReference type="EMBL" id="KN881858">
    <property type="protein sequence ID" value="KIY48043.1"/>
    <property type="molecule type" value="Genomic_DNA"/>
</dbReference>
<dbReference type="InterPro" id="IPR029058">
    <property type="entry name" value="AB_hydrolase_fold"/>
</dbReference>
<dbReference type="PANTHER" id="PTHR43329">
    <property type="entry name" value="EPOXIDE HYDROLASE"/>
    <property type="match status" value="1"/>
</dbReference>
<evidence type="ECO:0000259" key="3">
    <source>
        <dbReference type="Pfam" id="PF00561"/>
    </source>
</evidence>
<protein>
    <submittedName>
        <fullName evidence="4">Alpha/beta-hydrolase</fullName>
    </submittedName>
</protein>
<evidence type="ECO:0000313" key="5">
    <source>
        <dbReference type="Proteomes" id="UP000054144"/>
    </source>
</evidence>
<dbReference type="GO" id="GO:0016787">
    <property type="term" value="F:hydrolase activity"/>
    <property type="evidence" value="ECO:0007669"/>
    <property type="project" value="UniProtKB-KW"/>
</dbReference>
<dbReference type="PRINTS" id="PR00412">
    <property type="entry name" value="EPOXHYDRLASE"/>
</dbReference>
<dbReference type="InterPro" id="IPR000639">
    <property type="entry name" value="Epox_hydrolase-like"/>
</dbReference>
<evidence type="ECO:0000256" key="1">
    <source>
        <dbReference type="ARBA" id="ARBA00022801"/>
    </source>
</evidence>
<dbReference type="InterPro" id="IPR000073">
    <property type="entry name" value="AB_hydrolase_1"/>
</dbReference>
<dbReference type="Proteomes" id="UP000054144">
    <property type="component" value="Unassembled WGS sequence"/>
</dbReference>
<evidence type="ECO:0000256" key="2">
    <source>
        <dbReference type="ARBA" id="ARBA00038334"/>
    </source>
</evidence>
<dbReference type="OrthoDB" id="408373at2759"/>
<comment type="similarity">
    <text evidence="2">Belongs to the AB hydrolase superfamily. Epoxide hydrolase family.</text>
</comment>
<sequence>MPASSAPNAATYRTMTTRREFTYRYIYAAPRCDKPFLLFLHGFPSTSFDWRYQVTYFSARGYGLIVPDMLGYAGTDKPEDPKHYTAMSLARDMIDLVDGAKAKHVIAIGHDWGAATISRLALLHTDRFIGFAWLAVGLTKPDPTFEYYAFCAQLKRLTGSEVFGYWQTMDREATPDLYKEKVDALLTLLYPSDPSLWKTALCPFGGLDAYLAVGKVQPLPKWLSNEDYEHMKRMLLDGGFRAPTNYYRVMVRHLEYEQTLTVDVKNKKIDKLIFYGGALQDYVCLAQPAKMSLVGLSDDYTTHEFDTSHWLQIEKPDEFNTVLEKWITLVIEVSKVRSNVYLLA</sequence>
<organism evidence="4 5">
    <name type="scientific">Fistulina hepatica ATCC 64428</name>
    <dbReference type="NCBI Taxonomy" id="1128425"/>
    <lineage>
        <taxon>Eukaryota</taxon>
        <taxon>Fungi</taxon>
        <taxon>Dikarya</taxon>
        <taxon>Basidiomycota</taxon>
        <taxon>Agaricomycotina</taxon>
        <taxon>Agaricomycetes</taxon>
        <taxon>Agaricomycetidae</taxon>
        <taxon>Agaricales</taxon>
        <taxon>Fistulinaceae</taxon>
        <taxon>Fistulina</taxon>
    </lineage>
</organism>
<name>A0A0D7AB39_9AGAR</name>
<reference evidence="4 5" key="1">
    <citation type="journal article" date="2015" name="Fungal Genet. Biol.">
        <title>Evolution of novel wood decay mechanisms in Agaricales revealed by the genome sequences of Fistulina hepatica and Cylindrobasidium torrendii.</title>
        <authorList>
            <person name="Floudas D."/>
            <person name="Held B.W."/>
            <person name="Riley R."/>
            <person name="Nagy L.G."/>
            <person name="Koehler G."/>
            <person name="Ransdell A.S."/>
            <person name="Younus H."/>
            <person name="Chow J."/>
            <person name="Chiniquy J."/>
            <person name="Lipzen A."/>
            <person name="Tritt A."/>
            <person name="Sun H."/>
            <person name="Haridas S."/>
            <person name="LaButti K."/>
            <person name="Ohm R.A."/>
            <person name="Kues U."/>
            <person name="Blanchette R.A."/>
            <person name="Grigoriev I.V."/>
            <person name="Minto R.E."/>
            <person name="Hibbett D.S."/>
        </authorList>
    </citation>
    <scope>NUCLEOTIDE SEQUENCE [LARGE SCALE GENOMIC DNA]</scope>
    <source>
        <strain evidence="4 5">ATCC 64428</strain>
    </source>
</reference>
<dbReference type="AlphaFoldDB" id="A0A0D7AB39"/>